<keyword evidence="5" id="KW-0902">Two-component regulatory system</keyword>
<feature type="domain" description="Histidine kinase/HSP90-like ATPase" evidence="8">
    <location>
        <begin position="378"/>
        <end position="468"/>
    </location>
</feature>
<dbReference type="InterPro" id="IPR036890">
    <property type="entry name" value="HATPase_C_sf"/>
</dbReference>
<dbReference type="Pfam" id="PF02518">
    <property type="entry name" value="HATPase_c"/>
    <property type="match status" value="1"/>
</dbReference>
<dbReference type="EC" id="2.7.13.3" evidence="2"/>
<dbReference type="PANTHER" id="PTHR24421">
    <property type="entry name" value="NITRATE/NITRITE SENSOR PROTEIN NARX-RELATED"/>
    <property type="match status" value="1"/>
</dbReference>
<evidence type="ECO:0000256" key="6">
    <source>
        <dbReference type="SAM" id="MobiDB-lite"/>
    </source>
</evidence>
<keyword evidence="7" id="KW-0812">Transmembrane</keyword>
<evidence type="ECO:0000256" key="1">
    <source>
        <dbReference type="ARBA" id="ARBA00000085"/>
    </source>
</evidence>
<dbReference type="Pfam" id="PF13796">
    <property type="entry name" value="Sensor"/>
    <property type="match status" value="1"/>
</dbReference>
<evidence type="ECO:0000259" key="8">
    <source>
        <dbReference type="SMART" id="SM00387"/>
    </source>
</evidence>
<sequence>MTDLGTERLDGTGRVDGTPVDGTSDGLPEASGGARPTDPRPGDGPGRRLPRPRVRAGDLAFAIAGLPLAVLCGGYVLAALYAGTLLSPTLLGLPLLAGALRGARVLAGPHRRLVSRLLGEPVTAPAAPAPAGGLIPWVQSSLTDPVGWRAMLYLGLRLPVGVLTLAAATAQPLLGLWAAGFPLWHRLLEPADPVPVALTAAGMLLGTALLALTPTAIRATAALNRFLARRLLGPAGTETRVAALEKARSTLLADNTEHLRRLERDLHDGTQAELVAIAITLSLADDALTAGTEPPASAPASAAASAAASVPEAERLRTLLVRARRQTDDAIAGLRRLTRGIHPVALDSGLGAALPALTAAAGVPVRTGLDLRHRPDPAIERAVYFCLAELLTNIAKHSDAREAAVDLTADRRRVRLTVRDDGRGGATAGPGGGLAGLRERLAAVDGTLHIDSPPGGPTTVTATLPATI</sequence>
<dbReference type="SMART" id="SM00387">
    <property type="entry name" value="HATPase_c"/>
    <property type="match status" value="1"/>
</dbReference>
<keyword evidence="7" id="KW-0472">Membrane</keyword>
<keyword evidence="4" id="KW-0418">Kinase</keyword>
<evidence type="ECO:0000256" key="4">
    <source>
        <dbReference type="ARBA" id="ARBA00022777"/>
    </source>
</evidence>
<feature type="transmembrane region" description="Helical" evidence="7">
    <location>
        <begin position="59"/>
        <end position="83"/>
    </location>
</feature>
<feature type="region of interest" description="Disordered" evidence="6">
    <location>
        <begin position="1"/>
        <end position="51"/>
    </location>
</feature>
<dbReference type="InterPro" id="IPR050482">
    <property type="entry name" value="Sensor_HK_TwoCompSys"/>
</dbReference>
<dbReference type="GO" id="GO:0000160">
    <property type="term" value="P:phosphorelay signal transduction system"/>
    <property type="evidence" value="ECO:0007669"/>
    <property type="project" value="UniProtKB-KW"/>
</dbReference>
<accession>A0AAU8K4T9</accession>
<dbReference type="InterPro" id="IPR003594">
    <property type="entry name" value="HATPase_dom"/>
</dbReference>
<protein>
    <recommendedName>
        <fullName evidence="2">histidine kinase</fullName>
        <ecNumber evidence="2">2.7.13.3</ecNumber>
    </recommendedName>
</protein>
<gene>
    <name evidence="9" type="ORF">ABWK59_32200</name>
</gene>
<dbReference type="RefSeq" id="WP_354644195.1">
    <property type="nucleotide sequence ID" value="NZ_CP159872.1"/>
</dbReference>
<dbReference type="CDD" id="cd16917">
    <property type="entry name" value="HATPase_UhpB-NarQ-NarX-like"/>
    <property type="match status" value="1"/>
</dbReference>
<comment type="catalytic activity">
    <reaction evidence="1">
        <text>ATP + protein L-histidine = ADP + protein N-phospho-L-histidine.</text>
        <dbReference type="EC" id="2.7.13.3"/>
    </reaction>
</comment>
<evidence type="ECO:0000256" key="3">
    <source>
        <dbReference type="ARBA" id="ARBA00022679"/>
    </source>
</evidence>
<evidence type="ECO:0000256" key="2">
    <source>
        <dbReference type="ARBA" id="ARBA00012438"/>
    </source>
</evidence>
<feature type="transmembrane region" description="Helical" evidence="7">
    <location>
        <begin position="89"/>
        <end position="107"/>
    </location>
</feature>
<reference evidence="9" key="1">
    <citation type="submission" date="2024-06" db="EMBL/GenBank/DDBJ databases">
        <title>The genome sequences of Kitasatospora sp. strain HUAS MG31.</title>
        <authorList>
            <person name="Mo P."/>
        </authorList>
    </citation>
    <scope>NUCLEOTIDE SEQUENCE</scope>
    <source>
        <strain evidence="9">HUAS MG31</strain>
    </source>
</reference>
<evidence type="ECO:0000256" key="7">
    <source>
        <dbReference type="SAM" id="Phobius"/>
    </source>
</evidence>
<feature type="transmembrane region" description="Helical" evidence="7">
    <location>
        <begin position="158"/>
        <end position="184"/>
    </location>
</feature>
<dbReference type="PANTHER" id="PTHR24421:SF10">
    <property type="entry name" value="NITRATE_NITRITE SENSOR PROTEIN NARQ"/>
    <property type="match status" value="1"/>
</dbReference>
<keyword evidence="3" id="KW-0808">Transferase</keyword>
<dbReference type="EMBL" id="CP159872">
    <property type="protein sequence ID" value="XCM83260.1"/>
    <property type="molecule type" value="Genomic_DNA"/>
</dbReference>
<dbReference type="GO" id="GO:0004673">
    <property type="term" value="F:protein histidine kinase activity"/>
    <property type="evidence" value="ECO:0007669"/>
    <property type="project" value="UniProtKB-EC"/>
</dbReference>
<dbReference type="AlphaFoldDB" id="A0AAU8K4T9"/>
<feature type="transmembrane region" description="Helical" evidence="7">
    <location>
        <begin position="196"/>
        <end position="217"/>
    </location>
</feature>
<keyword evidence="7" id="KW-1133">Transmembrane helix</keyword>
<dbReference type="SUPFAM" id="SSF55874">
    <property type="entry name" value="ATPase domain of HSP90 chaperone/DNA topoisomerase II/histidine kinase"/>
    <property type="match status" value="1"/>
</dbReference>
<dbReference type="InterPro" id="IPR025828">
    <property type="entry name" value="Put_sensor_dom"/>
</dbReference>
<dbReference type="Gene3D" id="3.30.565.10">
    <property type="entry name" value="Histidine kinase-like ATPase, C-terminal domain"/>
    <property type="match status" value="1"/>
</dbReference>
<proteinExistence type="predicted"/>
<evidence type="ECO:0000313" key="9">
    <source>
        <dbReference type="EMBL" id="XCM83260.1"/>
    </source>
</evidence>
<dbReference type="KEGG" id="kcm:ABWK59_32200"/>
<evidence type="ECO:0000256" key="5">
    <source>
        <dbReference type="ARBA" id="ARBA00023012"/>
    </source>
</evidence>
<name>A0AAU8K4T9_9ACTN</name>
<organism evidence="9">
    <name type="scientific">Kitasatospora camelliae</name>
    <dbReference type="NCBI Taxonomy" id="3156397"/>
    <lineage>
        <taxon>Bacteria</taxon>
        <taxon>Bacillati</taxon>
        <taxon>Actinomycetota</taxon>
        <taxon>Actinomycetes</taxon>
        <taxon>Kitasatosporales</taxon>
        <taxon>Streptomycetaceae</taxon>
        <taxon>Kitasatospora</taxon>
    </lineage>
</organism>
<feature type="compositionally biased region" description="Basic and acidic residues" evidence="6">
    <location>
        <begin position="1"/>
        <end position="13"/>
    </location>
</feature>